<dbReference type="AlphaFoldDB" id="A0A7J6FCB1"/>
<gene>
    <name evidence="1" type="ORF">G4B88_008631</name>
</gene>
<comment type="caution">
    <text evidence="1">The sequence shown here is derived from an EMBL/GenBank/DDBJ whole genome shotgun (WGS) entry which is preliminary data.</text>
</comment>
<protein>
    <submittedName>
        <fullName evidence="1">Uncharacterized protein</fullName>
    </submittedName>
</protein>
<dbReference type="Proteomes" id="UP000583929">
    <property type="component" value="Unassembled WGS sequence"/>
</dbReference>
<dbReference type="EMBL" id="JAATIQ010000235">
    <property type="protein sequence ID" value="KAF4368327.1"/>
    <property type="molecule type" value="Genomic_DNA"/>
</dbReference>
<evidence type="ECO:0000313" key="1">
    <source>
        <dbReference type="EMBL" id="KAF4368327.1"/>
    </source>
</evidence>
<reference evidence="1 2" key="1">
    <citation type="journal article" date="2020" name="bioRxiv">
        <title>Sequence and annotation of 42 cannabis genomes reveals extensive copy number variation in cannabinoid synthesis and pathogen resistance genes.</title>
        <authorList>
            <person name="Mckernan K.J."/>
            <person name="Helbert Y."/>
            <person name="Kane L.T."/>
            <person name="Ebling H."/>
            <person name="Zhang L."/>
            <person name="Liu B."/>
            <person name="Eaton Z."/>
            <person name="Mclaughlin S."/>
            <person name="Kingan S."/>
            <person name="Baybayan P."/>
            <person name="Concepcion G."/>
            <person name="Jordan M."/>
            <person name="Riva A."/>
            <person name="Barbazuk W."/>
            <person name="Harkins T."/>
        </authorList>
    </citation>
    <scope>NUCLEOTIDE SEQUENCE [LARGE SCALE GENOMIC DNA]</scope>
    <source>
        <strain evidence="2">cv. Jamaican Lion 4</strain>
        <tissue evidence="1">Leaf</tissue>
    </source>
</reference>
<sequence length="151" mass="17302">MGSMDVFNFETKDQLFSLEYCDFGPETKHNKDSNTARVAVSTSPNAPANAMVSMSLFEADNIAFFESLLFRFLKAFWIAFFTTFLETEYLLISLSRLPLFFFSWWIGSRVRIPWCVARRLWLRCTCPTASGNHLPLGQPTSHGGHLQVLFE</sequence>
<accession>A0A7J6FCB1</accession>
<keyword evidence="2" id="KW-1185">Reference proteome</keyword>
<organism evidence="1 2">
    <name type="scientific">Cannabis sativa</name>
    <name type="common">Hemp</name>
    <name type="synonym">Marijuana</name>
    <dbReference type="NCBI Taxonomy" id="3483"/>
    <lineage>
        <taxon>Eukaryota</taxon>
        <taxon>Viridiplantae</taxon>
        <taxon>Streptophyta</taxon>
        <taxon>Embryophyta</taxon>
        <taxon>Tracheophyta</taxon>
        <taxon>Spermatophyta</taxon>
        <taxon>Magnoliopsida</taxon>
        <taxon>eudicotyledons</taxon>
        <taxon>Gunneridae</taxon>
        <taxon>Pentapetalae</taxon>
        <taxon>rosids</taxon>
        <taxon>fabids</taxon>
        <taxon>Rosales</taxon>
        <taxon>Cannabaceae</taxon>
        <taxon>Cannabis</taxon>
    </lineage>
</organism>
<name>A0A7J6FCB1_CANSA</name>
<evidence type="ECO:0000313" key="2">
    <source>
        <dbReference type="Proteomes" id="UP000583929"/>
    </source>
</evidence>
<proteinExistence type="predicted"/>